<evidence type="ECO:0000259" key="10">
    <source>
        <dbReference type="PROSITE" id="PS51123"/>
    </source>
</evidence>
<keyword evidence="3" id="KW-1003">Cell membrane</keyword>
<dbReference type="InterPro" id="IPR050330">
    <property type="entry name" value="Bact_OuterMem_StrucFunc"/>
</dbReference>
<feature type="compositionally biased region" description="Low complexity" evidence="8">
    <location>
        <begin position="373"/>
        <end position="383"/>
    </location>
</feature>
<gene>
    <name evidence="11" type="ORF">PLESHI_06644</name>
</gene>
<comment type="similarity">
    <text evidence="2">Belongs to the MotB family.</text>
</comment>
<evidence type="ECO:0000256" key="2">
    <source>
        <dbReference type="ARBA" id="ARBA00008914"/>
    </source>
</evidence>
<organism evidence="11 12">
    <name type="scientific">Plesiomonas shigelloides 302-73</name>
    <dbReference type="NCBI Taxonomy" id="1315976"/>
    <lineage>
        <taxon>Bacteria</taxon>
        <taxon>Pseudomonadati</taxon>
        <taxon>Pseudomonadota</taxon>
        <taxon>Gammaproteobacteria</taxon>
        <taxon>Enterobacterales</taxon>
        <taxon>Enterobacteriaceae</taxon>
        <taxon>Plesiomonas</taxon>
    </lineage>
</organism>
<reference evidence="11 12" key="1">
    <citation type="journal article" date="2013" name="Genome Announc.">
        <title>Genome Sequence of Plesiomonas shigelloides Strain 302-73 (Serotype O1).</title>
        <authorList>
            <person name="Pique N."/>
            <person name="Aquilini E."/>
            <person name="Alioto T."/>
            <person name="Minana-Galbis D."/>
            <person name="Tomas J.M."/>
        </authorList>
    </citation>
    <scope>NUCLEOTIDE SEQUENCE [LARGE SCALE GENOMIC DNA]</scope>
    <source>
        <strain evidence="11 12">302-73</strain>
    </source>
</reference>
<sequence length="455" mass="49010">MAKDSHHTIIIKKVQHDDHDEGHGGAWKVAFADFAIAMMAFFMVLWVMEVATKDERQKVQQYMATYSVFDNMDNVFDISNSPFPVDFAGQASPLENPVKSDFDGNDKLGNALFQENKSQGQYKNKDLGKLQGKYLNQQQMEVLAEALNAVAVRLDATNNVMVEVVPQGLRILIQDDNEHYMFERGSIRITPFFKGILDQISPVLGSIQNRIMISGHTDNTRYPNNVDYTNWDLSAERALAARRVMTANGMKRDQILQLVAMAEQMPVNIEDPMSGQNRRIEITVLTEQAAAQIAQLFGRANAKPMPPYMAPQPNAAPRPAANAVNGIGTVTAPAASGMVPSAHSAPAKSAAPSAAQPATLPPAANRARSAVSAGNHAGNNNAGLPPLLTDQAGNLVRIGIDPILPGMATLTPDHAKPVGQRSAPAAPLKALPVKPHAAPVASAPEVLLPVRVEHG</sequence>
<dbReference type="PROSITE" id="PS51123">
    <property type="entry name" value="OMPA_2"/>
    <property type="match status" value="1"/>
</dbReference>
<evidence type="ECO:0000256" key="5">
    <source>
        <dbReference type="ARBA" id="ARBA00022989"/>
    </source>
</evidence>
<dbReference type="RefSeq" id="WP_010862953.1">
    <property type="nucleotide sequence ID" value="NZ_KB944507.1"/>
</dbReference>
<feature type="region of interest" description="Disordered" evidence="8">
    <location>
        <begin position="336"/>
        <end position="385"/>
    </location>
</feature>
<evidence type="ECO:0000256" key="1">
    <source>
        <dbReference type="ARBA" id="ARBA00004162"/>
    </source>
</evidence>
<dbReference type="InterPro" id="IPR006665">
    <property type="entry name" value="OmpA-like"/>
</dbReference>
<dbReference type="Proteomes" id="UP000014012">
    <property type="component" value="Unassembled WGS sequence"/>
</dbReference>
<feature type="transmembrane region" description="Helical" evidence="9">
    <location>
        <begin position="29"/>
        <end position="48"/>
    </location>
</feature>
<dbReference type="EMBL" id="AQQO01000043">
    <property type="protein sequence ID" value="EON89138.1"/>
    <property type="molecule type" value="Genomic_DNA"/>
</dbReference>
<evidence type="ECO:0000313" key="12">
    <source>
        <dbReference type="Proteomes" id="UP000014012"/>
    </source>
</evidence>
<evidence type="ECO:0000256" key="3">
    <source>
        <dbReference type="ARBA" id="ARBA00022475"/>
    </source>
</evidence>
<keyword evidence="12" id="KW-1185">Reference proteome</keyword>
<evidence type="ECO:0000256" key="7">
    <source>
        <dbReference type="PROSITE-ProRule" id="PRU00473"/>
    </source>
</evidence>
<dbReference type="PATRIC" id="fig|1315976.3.peg.1303"/>
<accession>R8AS51</accession>
<evidence type="ECO:0000256" key="6">
    <source>
        <dbReference type="ARBA" id="ARBA00023136"/>
    </source>
</evidence>
<dbReference type="InterPro" id="IPR036737">
    <property type="entry name" value="OmpA-like_sf"/>
</dbReference>
<evidence type="ECO:0000313" key="11">
    <source>
        <dbReference type="EMBL" id="EON89138.1"/>
    </source>
</evidence>
<evidence type="ECO:0000256" key="8">
    <source>
        <dbReference type="SAM" id="MobiDB-lite"/>
    </source>
</evidence>
<feature type="compositionally biased region" description="Low complexity" evidence="8">
    <location>
        <begin position="340"/>
        <end position="364"/>
    </location>
</feature>
<keyword evidence="5 9" id="KW-1133">Transmembrane helix</keyword>
<comment type="subcellular location">
    <subcellularLocation>
        <location evidence="1">Cell membrane</location>
        <topology evidence="1">Single-pass membrane protein</topology>
    </subcellularLocation>
</comment>
<dbReference type="STRING" id="703.SAMEA2665130_00050"/>
<dbReference type="OrthoDB" id="9809186at2"/>
<evidence type="ECO:0000256" key="9">
    <source>
        <dbReference type="SAM" id="Phobius"/>
    </source>
</evidence>
<dbReference type="HOGENOM" id="CLU_601108_0_0_6"/>
<dbReference type="InterPro" id="IPR025713">
    <property type="entry name" value="MotB-like_N_dom"/>
</dbReference>
<name>R8AS51_PLESH</name>
<dbReference type="Gene3D" id="3.30.1330.60">
    <property type="entry name" value="OmpA-like domain"/>
    <property type="match status" value="1"/>
</dbReference>
<keyword evidence="4 9" id="KW-0812">Transmembrane</keyword>
<evidence type="ECO:0000256" key="4">
    <source>
        <dbReference type="ARBA" id="ARBA00022692"/>
    </source>
</evidence>
<dbReference type="Pfam" id="PF13677">
    <property type="entry name" value="MotB_plug"/>
    <property type="match status" value="1"/>
</dbReference>
<keyword evidence="6 7" id="KW-0472">Membrane</keyword>
<proteinExistence type="inferred from homology"/>
<dbReference type="CDD" id="cd07185">
    <property type="entry name" value="OmpA_C-like"/>
    <property type="match status" value="1"/>
</dbReference>
<dbReference type="Pfam" id="PF00691">
    <property type="entry name" value="OmpA"/>
    <property type="match status" value="1"/>
</dbReference>
<feature type="domain" description="OmpA-like" evidence="10">
    <location>
        <begin position="167"/>
        <end position="288"/>
    </location>
</feature>
<comment type="caution">
    <text evidence="11">The sequence shown here is derived from an EMBL/GenBank/DDBJ whole genome shotgun (WGS) entry which is preliminary data.</text>
</comment>
<dbReference type="AlphaFoldDB" id="R8AS51"/>
<protein>
    <submittedName>
        <fullName evidence="11">Chemotaxis LafU protein</fullName>
    </submittedName>
</protein>
<dbReference type="PANTHER" id="PTHR30329:SF21">
    <property type="entry name" value="LIPOPROTEIN YIAD-RELATED"/>
    <property type="match status" value="1"/>
</dbReference>
<dbReference type="GO" id="GO:0005886">
    <property type="term" value="C:plasma membrane"/>
    <property type="evidence" value="ECO:0007669"/>
    <property type="project" value="UniProtKB-SubCell"/>
</dbReference>
<dbReference type="SUPFAM" id="SSF103088">
    <property type="entry name" value="OmpA-like"/>
    <property type="match status" value="1"/>
</dbReference>
<dbReference type="PANTHER" id="PTHR30329">
    <property type="entry name" value="STATOR ELEMENT OF FLAGELLAR MOTOR COMPLEX"/>
    <property type="match status" value="1"/>
</dbReference>